<reference evidence="2 3" key="1">
    <citation type="journal article" date="2022" name="Nat. Plants">
        <title>Genomes of leafy and leafless Platanthera orchids illuminate the evolution of mycoheterotrophy.</title>
        <authorList>
            <person name="Li M.H."/>
            <person name="Liu K.W."/>
            <person name="Li Z."/>
            <person name="Lu H.C."/>
            <person name="Ye Q.L."/>
            <person name="Zhang D."/>
            <person name="Wang J.Y."/>
            <person name="Li Y.F."/>
            <person name="Zhong Z.M."/>
            <person name="Liu X."/>
            <person name="Yu X."/>
            <person name="Liu D.K."/>
            <person name="Tu X.D."/>
            <person name="Liu B."/>
            <person name="Hao Y."/>
            <person name="Liao X.Y."/>
            <person name="Jiang Y.T."/>
            <person name="Sun W.H."/>
            <person name="Chen J."/>
            <person name="Chen Y.Q."/>
            <person name="Ai Y."/>
            <person name="Zhai J.W."/>
            <person name="Wu S.S."/>
            <person name="Zhou Z."/>
            <person name="Hsiao Y.Y."/>
            <person name="Wu W.L."/>
            <person name="Chen Y.Y."/>
            <person name="Lin Y.F."/>
            <person name="Hsu J.L."/>
            <person name="Li C.Y."/>
            <person name="Wang Z.W."/>
            <person name="Zhao X."/>
            <person name="Zhong W.Y."/>
            <person name="Ma X.K."/>
            <person name="Ma L."/>
            <person name="Huang J."/>
            <person name="Chen G.Z."/>
            <person name="Huang M.Z."/>
            <person name="Huang L."/>
            <person name="Peng D.H."/>
            <person name="Luo Y.B."/>
            <person name="Zou S.Q."/>
            <person name="Chen S.P."/>
            <person name="Lan S."/>
            <person name="Tsai W.C."/>
            <person name="Van de Peer Y."/>
            <person name="Liu Z.J."/>
        </authorList>
    </citation>
    <scope>NUCLEOTIDE SEQUENCE [LARGE SCALE GENOMIC DNA]</scope>
    <source>
        <strain evidence="2">Lor288</strain>
    </source>
</reference>
<dbReference type="Pfam" id="PF24847">
    <property type="entry name" value="DUF7722"/>
    <property type="match status" value="1"/>
</dbReference>
<dbReference type="InterPro" id="IPR056139">
    <property type="entry name" value="DUF7722"/>
</dbReference>
<dbReference type="EMBL" id="JBBWWR010000008">
    <property type="protein sequence ID" value="KAK8962099.1"/>
    <property type="molecule type" value="Genomic_DNA"/>
</dbReference>
<dbReference type="Proteomes" id="UP001412067">
    <property type="component" value="Unassembled WGS sequence"/>
</dbReference>
<evidence type="ECO:0000259" key="1">
    <source>
        <dbReference type="Pfam" id="PF24847"/>
    </source>
</evidence>
<organism evidence="2 3">
    <name type="scientific">Platanthera guangdongensis</name>
    <dbReference type="NCBI Taxonomy" id="2320717"/>
    <lineage>
        <taxon>Eukaryota</taxon>
        <taxon>Viridiplantae</taxon>
        <taxon>Streptophyta</taxon>
        <taxon>Embryophyta</taxon>
        <taxon>Tracheophyta</taxon>
        <taxon>Spermatophyta</taxon>
        <taxon>Magnoliopsida</taxon>
        <taxon>Liliopsida</taxon>
        <taxon>Asparagales</taxon>
        <taxon>Orchidaceae</taxon>
        <taxon>Orchidoideae</taxon>
        <taxon>Orchideae</taxon>
        <taxon>Orchidinae</taxon>
        <taxon>Platanthera</taxon>
    </lineage>
</organism>
<evidence type="ECO:0000313" key="2">
    <source>
        <dbReference type="EMBL" id="KAK8962099.1"/>
    </source>
</evidence>
<evidence type="ECO:0000313" key="3">
    <source>
        <dbReference type="Proteomes" id="UP001412067"/>
    </source>
</evidence>
<comment type="caution">
    <text evidence="2">The sequence shown here is derived from an EMBL/GenBank/DDBJ whole genome shotgun (WGS) entry which is preliminary data.</text>
</comment>
<dbReference type="PANTHER" id="PTHR33513">
    <property type="entry name" value="OS06G0523300 PROTEIN"/>
    <property type="match status" value="1"/>
</dbReference>
<keyword evidence="3" id="KW-1185">Reference proteome</keyword>
<name>A0ABR2MD46_9ASPA</name>
<accession>A0ABR2MD46</accession>
<sequence length="97" mass="11313">MSWFLQAAIMMIVEKSADSAVKANASAKKEGHVKVKVEGWEGFRVPLHYPRFKKEDYERMGEWEIDMLLRQYGLEVQGSLDAKRSFAMETFLWPDQI</sequence>
<feature type="domain" description="DUF7722" evidence="1">
    <location>
        <begin position="49"/>
        <end position="94"/>
    </location>
</feature>
<gene>
    <name evidence="2" type="ORF">KSP40_PGU013489</name>
</gene>
<proteinExistence type="predicted"/>
<protein>
    <recommendedName>
        <fullName evidence="1">DUF7722 domain-containing protein</fullName>
    </recommendedName>
</protein>